<feature type="region of interest" description="Disordered" evidence="6">
    <location>
        <begin position="1"/>
        <end position="46"/>
    </location>
</feature>
<feature type="domain" description="Adenosine deaminase" evidence="7">
    <location>
        <begin position="75"/>
        <end position="397"/>
    </location>
</feature>
<evidence type="ECO:0000256" key="6">
    <source>
        <dbReference type="SAM" id="MobiDB-lite"/>
    </source>
</evidence>
<dbReference type="EMBL" id="VWPH01000015">
    <property type="protein sequence ID" value="KAA5828277.1"/>
    <property type="molecule type" value="Genomic_DNA"/>
</dbReference>
<dbReference type="GO" id="GO:0016814">
    <property type="term" value="F:hydrolase activity, acting on carbon-nitrogen (but not peptide) bonds, in cyclic amidines"/>
    <property type="evidence" value="ECO:0007669"/>
    <property type="project" value="UniProtKB-ARBA"/>
</dbReference>
<dbReference type="AlphaFoldDB" id="A0A5M7BJL6"/>
<reference evidence="8 9" key="1">
    <citation type="submission" date="2019-09" db="EMBL/GenBank/DDBJ databases">
        <title>Draft genome sequence of the thermophilic Saccharopolyspora hirsuta VKM Ac-666T.</title>
        <authorList>
            <person name="Lobastova T.G."/>
            <person name="Fokina V."/>
            <person name="Bragin E.Y."/>
            <person name="Shtratnikova V.Y."/>
            <person name="Starodumova I.P."/>
            <person name="Tarlachkov S.V."/>
            <person name="Donova M.V."/>
        </authorList>
    </citation>
    <scope>NUCLEOTIDE SEQUENCE [LARGE SCALE GENOMIC DNA]</scope>
    <source>
        <strain evidence="8 9">VKM Ac-666</strain>
    </source>
</reference>
<evidence type="ECO:0000256" key="2">
    <source>
        <dbReference type="ARBA" id="ARBA00006676"/>
    </source>
</evidence>
<dbReference type="InterPro" id="IPR032466">
    <property type="entry name" value="Metal_Hydrolase"/>
</dbReference>
<comment type="caution">
    <text evidence="8">The sequence shown here is derived from an EMBL/GenBank/DDBJ whole genome shotgun (WGS) entry which is preliminary data.</text>
</comment>
<sequence>MSLFSLLDRHRTEPTSTKPPAAEADPERGPVVQQGRARDQPVPPPQNAVRCTRQIFAWWTDQIGDVVDFWIERLPKVELHVHLEGSLRPATLLTLAQRNGVDLGAGSPDELAELYQFSNFADFAKLFRSGLAALRTAADFADATAALAAELAAQNVRYAEVTTTPFNHIRRGVAPEEYREGLDEGRRRARDEHGVELGWICDISRESEDPAAHSTVDFLLGRSAPAGVVGLGLGGVEDGYPADLFTSSFAKARANGLASLPHAGETAGAESIWAALRSLHAERIGHGIRCLDDPALVDHLADRGIPLEVAPSSNVGLKLCPSLAEHPLGELARSGLAVTLNTDDPAYFRTTLNAELRAAHDLHGFTRQDLLDSQRTALSASRAPAGTKAAISRELAEVQP</sequence>
<dbReference type="GO" id="GO:0046872">
    <property type="term" value="F:metal ion binding"/>
    <property type="evidence" value="ECO:0007669"/>
    <property type="project" value="UniProtKB-KW"/>
</dbReference>
<dbReference type="GO" id="GO:0019239">
    <property type="term" value="F:deaminase activity"/>
    <property type="evidence" value="ECO:0007669"/>
    <property type="project" value="InterPro"/>
</dbReference>
<accession>A0A5M7BJL6</accession>
<evidence type="ECO:0000256" key="4">
    <source>
        <dbReference type="ARBA" id="ARBA00022801"/>
    </source>
</evidence>
<dbReference type="InterPro" id="IPR006330">
    <property type="entry name" value="Ado/ade_deaminase"/>
</dbReference>
<dbReference type="EC" id="3.5.4.4" evidence="8"/>
<keyword evidence="3" id="KW-0479">Metal-binding</keyword>
<evidence type="ECO:0000259" key="7">
    <source>
        <dbReference type="Pfam" id="PF00962"/>
    </source>
</evidence>
<organism evidence="8 9">
    <name type="scientific">Saccharopolyspora hirsuta</name>
    <dbReference type="NCBI Taxonomy" id="1837"/>
    <lineage>
        <taxon>Bacteria</taxon>
        <taxon>Bacillati</taxon>
        <taxon>Actinomycetota</taxon>
        <taxon>Actinomycetes</taxon>
        <taxon>Pseudonocardiales</taxon>
        <taxon>Pseudonocardiaceae</taxon>
        <taxon>Saccharopolyspora</taxon>
    </lineage>
</organism>
<keyword evidence="9" id="KW-1185">Reference proteome</keyword>
<dbReference type="Gene3D" id="3.20.20.140">
    <property type="entry name" value="Metal-dependent hydrolases"/>
    <property type="match status" value="1"/>
</dbReference>
<dbReference type="Pfam" id="PF00962">
    <property type="entry name" value="A_deaminase"/>
    <property type="match status" value="1"/>
</dbReference>
<proteinExistence type="inferred from homology"/>
<name>A0A5M7BJL6_SACHI</name>
<dbReference type="Proteomes" id="UP000323946">
    <property type="component" value="Unassembled WGS sequence"/>
</dbReference>
<dbReference type="PANTHER" id="PTHR43114:SF6">
    <property type="entry name" value="ADENINE DEAMINASE"/>
    <property type="match status" value="1"/>
</dbReference>
<comment type="similarity">
    <text evidence="2">Belongs to the metallo-dependent hydrolases superfamily. Adenosine and AMP deaminases family.</text>
</comment>
<evidence type="ECO:0000256" key="5">
    <source>
        <dbReference type="ARBA" id="ARBA00022833"/>
    </source>
</evidence>
<evidence type="ECO:0000256" key="3">
    <source>
        <dbReference type="ARBA" id="ARBA00022723"/>
    </source>
</evidence>
<keyword evidence="4 8" id="KW-0378">Hydrolase</keyword>
<dbReference type="PANTHER" id="PTHR43114">
    <property type="entry name" value="ADENINE DEAMINASE"/>
    <property type="match status" value="1"/>
</dbReference>
<evidence type="ECO:0000313" key="8">
    <source>
        <dbReference type="EMBL" id="KAA5828277.1"/>
    </source>
</evidence>
<gene>
    <name evidence="8" type="primary">add</name>
    <name evidence="8" type="ORF">F1721_27885</name>
</gene>
<evidence type="ECO:0000313" key="9">
    <source>
        <dbReference type="Proteomes" id="UP000323946"/>
    </source>
</evidence>
<comment type="cofactor">
    <cofactor evidence="1">
        <name>Zn(2+)</name>
        <dbReference type="ChEBI" id="CHEBI:29105"/>
    </cofactor>
</comment>
<protein>
    <submittedName>
        <fullName evidence="8">Adenosine deaminase</fullName>
        <ecNumber evidence="8">3.5.4.4</ecNumber>
    </submittedName>
</protein>
<keyword evidence="5" id="KW-0862">Zinc</keyword>
<dbReference type="NCBIfam" id="TIGR01430">
    <property type="entry name" value="aden_deam"/>
    <property type="match status" value="1"/>
</dbReference>
<dbReference type="SUPFAM" id="SSF51556">
    <property type="entry name" value="Metallo-dependent hydrolases"/>
    <property type="match status" value="1"/>
</dbReference>
<dbReference type="InterPro" id="IPR001365">
    <property type="entry name" value="A_deaminase_dom"/>
</dbReference>
<evidence type="ECO:0000256" key="1">
    <source>
        <dbReference type="ARBA" id="ARBA00001947"/>
    </source>
</evidence>
<dbReference type="OrthoDB" id="105475at2"/>